<accession>A0A8H3G9J8</accession>
<dbReference type="Gene3D" id="3.40.50.200">
    <property type="entry name" value="Peptidase S8/S53 domain"/>
    <property type="match status" value="1"/>
</dbReference>
<keyword evidence="7 11" id="KW-1133">Transmembrane helix</keyword>
<reference evidence="13" key="1">
    <citation type="submission" date="2021-03" db="EMBL/GenBank/DDBJ databases">
        <authorList>
            <person name="Tagirdzhanova G."/>
        </authorList>
    </citation>
    <scope>NUCLEOTIDE SEQUENCE</scope>
</reference>
<feature type="active site" description="Charge relay system" evidence="9">
    <location>
        <position position="591"/>
    </location>
</feature>
<keyword evidence="8 11" id="KW-0472">Membrane</keyword>
<evidence type="ECO:0000259" key="12">
    <source>
        <dbReference type="Pfam" id="PF00082"/>
    </source>
</evidence>
<sequence>MFTSSTSQTTLLLQTSPLSSSTAVRVSSTIVVSTFSASSTPVVSAFYESLPGGVIDYYNITATITSPPPGFTTITASNSQWTGDTTTVSDGTTYPVIYGCAHCGGRHHGIVVSGLGGKPDDPTRKGCGSGILAIFKSIFGCETEFVFPPQWELPSFIIGPSGDPVLLAPEPHPDPDPGKAPGGEPQSKTLRSLTPSLPGSSSTTTSPTSASSVASCSPSSTPILYAIFLVDGITDAEVGSLSAYLQEIGGPDHVLPISLGMDSVATMFEAVVDDCVASKIDTHPSVQTCLPDIPVPIDLAEDPITTQSNKRNIEEGLRRRTVIPQENAKDDLRFISRPRGMNQIFNMPKDYLYDDSAGEGITVYVVDTGANPANPEYTEMSGSIEWLWPAFDLWDILPRDQYPDLYLSETDSANHGACMMSKITGSKYGVAKKANIVIVKLVSNQHGSIPEGSVNAALASVKEDIQKKAIQGKVVVNLSFGIPINPNDELGQLWIEIARIGINTLLQLNAVIVVAAGNSRNVPGGSAIVDTYPALFAAEFPDIIIVGAVTKIGREWEKSQQGPLVSLWAPGVGVWCADGTGTSGHAREGTSISTAIVSGLAAYFLSLDPTLQNPGTAAAVKSRLIAESFPVFVGYPGFPSAISNGPAVLDPDDDDGGNNGGGGGKKPDVDKRDTDNGGSYPLSPSAPPSSLTATTLRTSSVTSALSEPTLPLKKPCNDVERQQEYEMPQANVDRERHPPAKPAEGKEESLTTLLDEDQRGELTLLIASVAAVMRKTIISSFDASVGISKDLVQELTTSEDDKITNPNVDPGTVDVAKMDAERKLKEQREKELSAPAMKELKQASLKFFDEWRSSVILRVGEVVNSREEASSQMRTAKAPDSAVHAPSDVKVDASKPTESDESAAASMSKFYPPIDTPLSSLDEKTKILIIHSMLLLMLSLEHYIGPSRVLLLHMTSSLKLPLKILTEDEEKMAKGLLEAAKHMSGDAEAKKKVEENKDSRKWKVGLATVAGAALIGVTGGLAAPLVAAGVGSVMGGVGLGATAAAGYLGTVAGSTVIVGGLFGAYGGRMTGQMMDNYARQVEDFAFLPVRKDGKDIEQEDEKEAKKLAQKSQQVEKSLDTDSGVQNPQDGQSATTPKTHHFPHHFKKESKEDKEGVDDPAQRRLRVTIGITGWLTSKSEVVTPWRVLGHDSEVFALRFELEALMNLGNSMSAMVSSAAWGYAKSEMIKRTVFAGLMDAMWPLALLKVSRVVDNPFSIARSRADKAGEVLADALINKAQGERPVTLIGYSLGARVIYSCLMSLAKRRAFGLVESVVLVGSPAPSTTADWRVMRSVVASRLVNVYSENDYVLGFLYRTSSIQYGVAGLQKVEGIPSVENVDVSESVSGHLRYRYLVGHILKKIGFEDIEMSAVVKEEAALKKMDEDDAKKKYAEKAKAEGQRVLKDNPLGVGKDGEKSKEQQQAESSAAEAEAVQMELEIQQETQKGMVQSAWGYLPKRLRGEKSSGDPESKAAASADTGVLPKVKKVEEKPQQGPGAWASNIAGGGKEGLNKASGWASGLAGGLMGGGSKPKEA</sequence>
<comment type="caution">
    <text evidence="13">The sequence shown here is derived from an EMBL/GenBank/DDBJ whole genome shotgun (WGS) entry which is preliminary data.</text>
</comment>
<dbReference type="PROSITE" id="PS51892">
    <property type="entry name" value="SUBTILASE"/>
    <property type="match status" value="1"/>
</dbReference>
<organism evidence="13 14">
    <name type="scientific">Imshaugia aleurites</name>
    <dbReference type="NCBI Taxonomy" id="172621"/>
    <lineage>
        <taxon>Eukaryota</taxon>
        <taxon>Fungi</taxon>
        <taxon>Dikarya</taxon>
        <taxon>Ascomycota</taxon>
        <taxon>Pezizomycotina</taxon>
        <taxon>Lecanoromycetes</taxon>
        <taxon>OSLEUM clade</taxon>
        <taxon>Lecanoromycetidae</taxon>
        <taxon>Lecanorales</taxon>
        <taxon>Lecanorineae</taxon>
        <taxon>Parmeliaceae</taxon>
        <taxon>Imshaugia</taxon>
    </lineage>
</organism>
<dbReference type="Pfam" id="PF05277">
    <property type="entry name" value="DUF726"/>
    <property type="match status" value="2"/>
</dbReference>
<feature type="region of interest" description="Disordered" evidence="10">
    <location>
        <begin position="1431"/>
        <end position="1472"/>
    </location>
</feature>
<evidence type="ECO:0000256" key="6">
    <source>
        <dbReference type="ARBA" id="ARBA00022825"/>
    </source>
</evidence>
<keyword evidence="5 9" id="KW-0378">Hydrolase</keyword>
<dbReference type="GO" id="GO:0004252">
    <property type="term" value="F:serine-type endopeptidase activity"/>
    <property type="evidence" value="ECO:0007669"/>
    <property type="project" value="UniProtKB-UniRule"/>
</dbReference>
<dbReference type="InterPro" id="IPR015500">
    <property type="entry name" value="Peptidase_S8_subtilisin-rel"/>
</dbReference>
<name>A0A8H3G9J8_9LECA</name>
<feature type="compositionally biased region" description="Gly residues" evidence="10">
    <location>
        <begin position="1559"/>
        <end position="1573"/>
    </location>
</feature>
<evidence type="ECO:0000256" key="5">
    <source>
        <dbReference type="ARBA" id="ARBA00022801"/>
    </source>
</evidence>
<evidence type="ECO:0000256" key="9">
    <source>
        <dbReference type="PROSITE-ProRule" id="PRU01240"/>
    </source>
</evidence>
<evidence type="ECO:0000256" key="3">
    <source>
        <dbReference type="ARBA" id="ARBA00022670"/>
    </source>
</evidence>
<dbReference type="InterPro" id="IPR007941">
    <property type="entry name" value="DUF726"/>
</dbReference>
<dbReference type="EMBL" id="CAJPDT010000084">
    <property type="protein sequence ID" value="CAF9935563.1"/>
    <property type="molecule type" value="Genomic_DNA"/>
</dbReference>
<feature type="compositionally biased region" description="Basic residues" evidence="10">
    <location>
        <begin position="1137"/>
        <end position="1147"/>
    </location>
</feature>
<keyword evidence="3 9" id="KW-0645">Protease</keyword>
<feature type="compositionally biased region" description="Basic and acidic residues" evidence="10">
    <location>
        <begin position="887"/>
        <end position="898"/>
    </location>
</feature>
<feature type="compositionally biased region" description="Low complexity" evidence="10">
    <location>
        <begin position="192"/>
        <end position="217"/>
    </location>
</feature>
<dbReference type="InterPro" id="IPR029058">
    <property type="entry name" value="AB_hydrolase_fold"/>
</dbReference>
<dbReference type="GO" id="GO:0016020">
    <property type="term" value="C:membrane"/>
    <property type="evidence" value="ECO:0007669"/>
    <property type="project" value="UniProtKB-SubCell"/>
</dbReference>
<feature type="compositionally biased region" description="Low complexity" evidence="10">
    <location>
        <begin position="688"/>
        <end position="706"/>
    </location>
</feature>
<evidence type="ECO:0000256" key="7">
    <source>
        <dbReference type="ARBA" id="ARBA00022989"/>
    </source>
</evidence>
<dbReference type="Pfam" id="PF00082">
    <property type="entry name" value="Peptidase_S8"/>
    <property type="match status" value="1"/>
</dbReference>
<feature type="compositionally biased region" description="Basic and acidic residues" evidence="10">
    <location>
        <begin position="1431"/>
        <end position="1443"/>
    </location>
</feature>
<feature type="compositionally biased region" description="Basic and acidic residues" evidence="10">
    <location>
        <begin position="732"/>
        <end position="748"/>
    </location>
</feature>
<dbReference type="OrthoDB" id="277931at2759"/>
<feature type="region of interest" description="Disordered" evidence="10">
    <location>
        <begin position="1096"/>
        <end position="1160"/>
    </location>
</feature>
<feature type="region of interest" description="Disordered" evidence="10">
    <location>
        <begin position="162"/>
        <end position="217"/>
    </location>
</feature>
<feature type="active site" description="Charge relay system" evidence="9">
    <location>
        <position position="415"/>
    </location>
</feature>
<feature type="compositionally biased region" description="Basic and acidic residues" evidence="10">
    <location>
        <begin position="1498"/>
        <end position="1509"/>
    </location>
</feature>
<evidence type="ECO:0000256" key="8">
    <source>
        <dbReference type="ARBA" id="ARBA00023136"/>
    </source>
</evidence>
<comment type="subcellular location">
    <subcellularLocation>
        <location evidence="1">Membrane</location>
        <topology evidence="1">Multi-pass membrane protein</topology>
    </subcellularLocation>
</comment>
<dbReference type="PANTHER" id="PTHR17920:SF22">
    <property type="entry name" value="DUF726 DOMAIN PROTEIN (AFU_ORTHOLOGUE AFUA_2G12860)"/>
    <property type="match status" value="1"/>
</dbReference>
<gene>
    <name evidence="13" type="ORF">IMSHALPRED_010279</name>
</gene>
<feature type="transmembrane region" description="Helical" evidence="11">
    <location>
        <begin position="1004"/>
        <end position="1027"/>
    </location>
</feature>
<evidence type="ECO:0000313" key="13">
    <source>
        <dbReference type="EMBL" id="CAF9935563.1"/>
    </source>
</evidence>
<feature type="compositionally biased region" description="Basic and acidic residues" evidence="10">
    <location>
        <begin position="1096"/>
        <end position="1106"/>
    </location>
</feature>
<dbReference type="SUPFAM" id="SSF53474">
    <property type="entry name" value="alpha/beta-Hydrolases"/>
    <property type="match status" value="1"/>
</dbReference>
<comment type="similarity">
    <text evidence="2">Belongs to the TMCO4 family.</text>
</comment>
<keyword evidence="6 9" id="KW-0720">Serine protease</keyword>
<evidence type="ECO:0000256" key="10">
    <source>
        <dbReference type="SAM" id="MobiDB-lite"/>
    </source>
</evidence>
<dbReference type="PRINTS" id="PR00723">
    <property type="entry name" value="SUBTILISIN"/>
</dbReference>
<dbReference type="InterPro" id="IPR000209">
    <property type="entry name" value="Peptidase_S8/S53_dom"/>
</dbReference>
<feature type="transmembrane region" description="Helical" evidence="11">
    <location>
        <begin position="1039"/>
        <end position="1065"/>
    </location>
</feature>
<feature type="domain" description="Peptidase S8/S53" evidence="12">
    <location>
        <begin position="358"/>
        <end position="624"/>
    </location>
</feature>
<feature type="compositionally biased region" description="Basic and acidic residues" evidence="10">
    <location>
        <begin position="1451"/>
        <end position="1460"/>
    </location>
</feature>
<protein>
    <recommendedName>
        <fullName evidence="12">Peptidase S8/S53 domain-containing protein</fullName>
    </recommendedName>
</protein>
<evidence type="ECO:0000256" key="4">
    <source>
        <dbReference type="ARBA" id="ARBA00022692"/>
    </source>
</evidence>
<feature type="compositionally biased region" description="Polar residues" evidence="10">
    <location>
        <begin position="1109"/>
        <end position="1133"/>
    </location>
</feature>
<dbReference type="SUPFAM" id="SSF52743">
    <property type="entry name" value="Subtilisin-like"/>
    <property type="match status" value="1"/>
</dbReference>
<keyword evidence="14" id="KW-1185">Reference proteome</keyword>
<dbReference type="Proteomes" id="UP000664534">
    <property type="component" value="Unassembled WGS sequence"/>
</dbReference>
<comment type="similarity">
    <text evidence="9">Belongs to the peptidase S8 family.</text>
</comment>
<feature type="compositionally biased region" description="Low complexity" evidence="10">
    <location>
        <begin position="1461"/>
        <end position="1471"/>
    </location>
</feature>
<feature type="compositionally biased region" description="Basic and acidic residues" evidence="10">
    <location>
        <begin position="665"/>
        <end position="675"/>
    </location>
</feature>
<dbReference type="PANTHER" id="PTHR17920">
    <property type="entry name" value="TRANSMEMBRANE AND COILED-COIL DOMAIN-CONTAINING PROTEIN 4 TMCO4"/>
    <property type="match status" value="1"/>
</dbReference>
<evidence type="ECO:0000313" key="14">
    <source>
        <dbReference type="Proteomes" id="UP000664534"/>
    </source>
</evidence>
<feature type="compositionally biased region" description="Basic and acidic residues" evidence="10">
    <location>
        <begin position="715"/>
        <end position="724"/>
    </location>
</feature>
<dbReference type="Gene3D" id="3.40.50.1820">
    <property type="entry name" value="alpha/beta hydrolase"/>
    <property type="match status" value="1"/>
</dbReference>
<dbReference type="InterPro" id="IPR036852">
    <property type="entry name" value="Peptidase_S8/S53_dom_sf"/>
</dbReference>
<proteinExistence type="inferred from homology"/>
<evidence type="ECO:0000256" key="2">
    <source>
        <dbReference type="ARBA" id="ARBA00009824"/>
    </source>
</evidence>
<keyword evidence="4 11" id="KW-0812">Transmembrane</keyword>
<evidence type="ECO:0000256" key="11">
    <source>
        <dbReference type="SAM" id="Phobius"/>
    </source>
</evidence>
<feature type="region of interest" description="Disordered" evidence="10">
    <location>
        <begin position="644"/>
        <end position="748"/>
    </location>
</feature>
<dbReference type="GO" id="GO:0006508">
    <property type="term" value="P:proteolysis"/>
    <property type="evidence" value="ECO:0007669"/>
    <property type="project" value="UniProtKB-KW"/>
</dbReference>
<evidence type="ECO:0000256" key="1">
    <source>
        <dbReference type="ARBA" id="ARBA00004141"/>
    </source>
</evidence>
<feature type="active site" description="Charge relay system" evidence="9">
    <location>
        <position position="367"/>
    </location>
</feature>
<feature type="region of interest" description="Disordered" evidence="10">
    <location>
        <begin position="1498"/>
        <end position="1573"/>
    </location>
</feature>
<feature type="region of interest" description="Disordered" evidence="10">
    <location>
        <begin position="870"/>
        <end position="908"/>
    </location>
</feature>